<reference evidence="3 4" key="1">
    <citation type="submission" date="2019-05" db="EMBL/GenBank/DDBJ databases">
        <title>Dyadobacter AR-3-8 sp. nov., isolated from arctic soil.</title>
        <authorList>
            <person name="Chaudhary D.K."/>
        </authorList>
    </citation>
    <scope>NUCLEOTIDE SEQUENCE [LARGE SCALE GENOMIC DNA]</scope>
    <source>
        <strain evidence="3 4">AR-3-8</strain>
    </source>
</reference>
<dbReference type="EMBL" id="SZVO01000004">
    <property type="protein sequence ID" value="TKT92308.1"/>
    <property type="molecule type" value="Genomic_DNA"/>
</dbReference>
<feature type="domain" description="Secretion system C-terminal sorting" evidence="2">
    <location>
        <begin position="360"/>
        <end position="431"/>
    </location>
</feature>
<dbReference type="NCBIfam" id="TIGR04183">
    <property type="entry name" value="Por_Secre_tail"/>
    <property type="match status" value="1"/>
</dbReference>
<accession>A0A4U6D844</accession>
<evidence type="ECO:0000259" key="2">
    <source>
        <dbReference type="Pfam" id="PF18962"/>
    </source>
</evidence>
<dbReference type="OrthoDB" id="863479at2"/>
<gene>
    <name evidence="3" type="ORF">FDK13_10035</name>
</gene>
<name>A0A4U6D844_9BACT</name>
<protein>
    <submittedName>
        <fullName evidence="3">T9SS type A sorting domain-containing protein</fullName>
    </submittedName>
</protein>
<organism evidence="3 4">
    <name type="scientific">Dyadobacter frigoris</name>
    <dbReference type="NCBI Taxonomy" id="2576211"/>
    <lineage>
        <taxon>Bacteria</taxon>
        <taxon>Pseudomonadati</taxon>
        <taxon>Bacteroidota</taxon>
        <taxon>Cytophagia</taxon>
        <taxon>Cytophagales</taxon>
        <taxon>Spirosomataceae</taxon>
        <taxon>Dyadobacter</taxon>
    </lineage>
</organism>
<feature type="signal peptide" evidence="1">
    <location>
        <begin position="1"/>
        <end position="31"/>
    </location>
</feature>
<dbReference type="InterPro" id="IPR026444">
    <property type="entry name" value="Secre_tail"/>
</dbReference>
<feature type="chain" id="PRO_5020734447" evidence="1">
    <location>
        <begin position="32"/>
        <end position="433"/>
    </location>
</feature>
<evidence type="ECO:0000313" key="3">
    <source>
        <dbReference type="EMBL" id="TKT92308.1"/>
    </source>
</evidence>
<dbReference type="AlphaFoldDB" id="A0A4U6D844"/>
<dbReference type="RefSeq" id="WP_137339853.1">
    <property type="nucleotide sequence ID" value="NZ_BSQH01000007.1"/>
</dbReference>
<sequence>MKIYKKSSRASCRLWACSIFPLLGLSLFANAQQASQGNTTVFGGAEITVFGAHNFVTGGGGTQPGIVKTIRTSPFGVLKFGPAATQTAADDANHVDGYVSKIGNTAFTFPTGNGTDLRQLSISAPSTATSQVTVAWFSGNPSTVTDPSDAETHSVATLDGTLVAVSQAGFWDWIPVTGSFTGLTITASIPDLTTFATAANLRLAGWDGTQWINLSTAANATGNIEGSTITGTTPATGTISALAIGSIATPLPVTLVNFTAQKKTAGSETASSLLYWTTSAETNSDRFDIERSTTGKNWNNIGNVAANGESDRQVNYSFTDDKPLSGENLYRLRMVDKDGTFAFSRIQSITFDGTNSGLSVYPNPSADKLFIRDYSSVTNIVVSNLNGTTVYKSASFASGNGFIDLTSLSQGMYIVKISRVNGTFSTHKIVVGK</sequence>
<evidence type="ECO:0000256" key="1">
    <source>
        <dbReference type="SAM" id="SignalP"/>
    </source>
</evidence>
<keyword evidence="4" id="KW-1185">Reference proteome</keyword>
<dbReference type="Proteomes" id="UP000304900">
    <property type="component" value="Unassembled WGS sequence"/>
</dbReference>
<keyword evidence="1" id="KW-0732">Signal</keyword>
<evidence type="ECO:0000313" key="4">
    <source>
        <dbReference type="Proteomes" id="UP000304900"/>
    </source>
</evidence>
<comment type="caution">
    <text evidence="3">The sequence shown here is derived from an EMBL/GenBank/DDBJ whole genome shotgun (WGS) entry which is preliminary data.</text>
</comment>
<proteinExistence type="predicted"/>
<dbReference type="Pfam" id="PF18962">
    <property type="entry name" value="Por_Secre_tail"/>
    <property type="match status" value="1"/>
</dbReference>